<dbReference type="Proteomes" id="UP000216052">
    <property type="component" value="Chromosome"/>
</dbReference>
<reference evidence="3" key="1">
    <citation type="submission" date="2024-05" db="EMBL/GenBank/DDBJ databases">
        <title>Isolation and characterization of Sporomusa carbonis sp. nov., a carboxydotrophic hydrogenogen in the genus of Sporomusa isolated from a charcoal burning pile.</title>
        <authorList>
            <person name="Boeer T."/>
            <person name="Rosenbaum F."/>
            <person name="Eysell L."/>
            <person name="Mueller V."/>
            <person name="Daniel R."/>
            <person name="Poehlein A."/>
        </authorList>
    </citation>
    <scope>NUCLEOTIDE SEQUENCE [LARGE SCALE GENOMIC DNA]</scope>
    <source>
        <strain evidence="3">DSM 3132</strain>
    </source>
</reference>
<name>A0ABZ3IY28_SPOA4</name>
<dbReference type="PANTHER" id="PTHR31689:SF0">
    <property type="entry name" value="DIAMINOPIMELATE EPIMERASE"/>
    <property type="match status" value="1"/>
</dbReference>
<organism evidence="3 4">
    <name type="scientific">Sporomusa acidovorans (strain ATCC 49682 / DSM 3132 / Mol)</name>
    <dbReference type="NCBI Taxonomy" id="1123286"/>
    <lineage>
        <taxon>Bacteria</taxon>
        <taxon>Bacillati</taxon>
        <taxon>Bacillota</taxon>
        <taxon>Negativicutes</taxon>
        <taxon>Selenomonadales</taxon>
        <taxon>Sporomusaceae</taxon>
        <taxon>Sporomusa</taxon>
    </lineage>
</organism>
<accession>A0ABZ3IY28</accession>
<dbReference type="SUPFAM" id="SSF54506">
    <property type="entry name" value="Diaminopimelate epimerase-like"/>
    <property type="match status" value="1"/>
</dbReference>
<keyword evidence="2 3" id="KW-0413">Isomerase</keyword>
<proteinExistence type="inferred from homology"/>
<protein>
    <submittedName>
        <fullName evidence="3">Diaminopimelate epimerase</fullName>
        <ecNumber evidence="3">5.1.1.7</ecNumber>
    </submittedName>
</protein>
<evidence type="ECO:0000313" key="4">
    <source>
        <dbReference type="Proteomes" id="UP000216052"/>
    </source>
</evidence>
<dbReference type="GO" id="GO:0008837">
    <property type="term" value="F:diaminopimelate epimerase activity"/>
    <property type="evidence" value="ECO:0007669"/>
    <property type="project" value="UniProtKB-EC"/>
</dbReference>
<dbReference type="Pfam" id="PF01678">
    <property type="entry name" value="DAP_epimerase"/>
    <property type="match status" value="1"/>
</dbReference>
<comment type="similarity">
    <text evidence="1">Belongs to the diaminopimelate epimerase family.</text>
</comment>
<evidence type="ECO:0000313" key="3">
    <source>
        <dbReference type="EMBL" id="XFO70662.1"/>
    </source>
</evidence>
<gene>
    <name evidence="3" type="primary">dapF_1</name>
    <name evidence="3" type="ORF">SPACI_006610</name>
</gene>
<dbReference type="RefSeq" id="WP_211285296.1">
    <property type="nucleotide sequence ID" value="NZ_CP155571.1"/>
</dbReference>
<dbReference type="EC" id="5.1.1.7" evidence="3"/>
<evidence type="ECO:0000256" key="2">
    <source>
        <dbReference type="ARBA" id="ARBA00023235"/>
    </source>
</evidence>
<keyword evidence="4" id="KW-1185">Reference proteome</keyword>
<sequence length="104" mass="11994">MIDPQKYKIILTENNIRKICHRNFGVGSDGILFGPIFDENQEIHVKIFNPDGSEAEKSGNGVRIFSRYLFDAKYITTKKFRLHILGGMVNVEYLKYGNVVQDIR</sequence>
<evidence type="ECO:0000256" key="1">
    <source>
        <dbReference type="ARBA" id="ARBA00010219"/>
    </source>
</evidence>
<dbReference type="Gene3D" id="3.10.310.10">
    <property type="entry name" value="Diaminopimelate Epimerase, Chain A, domain 1"/>
    <property type="match status" value="1"/>
</dbReference>
<dbReference type="EMBL" id="CP155571">
    <property type="protein sequence ID" value="XFO70662.1"/>
    <property type="molecule type" value="Genomic_DNA"/>
</dbReference>
<dbReference type="PANTHER" id="PTHR31689">
    <property type="entry name" value="DIAMINOPIMELATE EPIMERASE, CHLOROPLASTIC"/>
    <property type="match status" value="1"/>
</dbReference>
<dbReference type="InterPro" id="IPR001653">
    <property type="entry name" value="DAP_epimerase_DapF"/>
</dbReference>